<comment type="caution">
    <text evidence="2">The sequence shown here is derived from an EMBL/GenBank/DDBJ whole genome shotgun (WGS) entry which is preliminary data.</text>
</comment>
<evidence type="ECO:0000313" key="3">
    <source>
        <dbReference type="Proteomes" id="UP000295195"/>
    </source>
</evidence>
<dbReference type="PROSITE" id="PS50297">
    <property type="entry name" value="ANK_REP_REGION"/>
    <property type="match status" value="1"/>
</dbReference>
<dbReference type="SMART" id="SM00248">
    <property type="entry name" value="ANK"/>
    <property type="match status" value="1"/>
</dbReference>
<feature type="repeat" description="ANK" evidence="1">
    <location>
        <begin position="12"/>
        <end position="44"/>
    </location>
</feature>
<dbReference type="EMBL" id="NKLP01000307">
    <property type="protein sequence ID" value="TDN28227.1"/>
    <property type="molecule type" value="Genomic_DNA"/>
</dbReference>
<dbReference type="SUPFAM" id="SSF48403">
    <property type="entry name" value="Ankyrin repeat"/>
    <property type="match status" value="1"/>
</dbReference>
<dbReference type="InterPro" id="IPR036770">
    <property type="entry name" value="Ankyrin_rpt-contain_sf"/>
</dbReference>
<gene>
    <name evidence="2" type="ORF">CEE75_13315</name>
</gene>
<feature type="non-terminal residue" evidence="2">
    <location>
        <position position="1"/>
    </location>
</feature>
<organism evidence="2 3">
    <name type="scientific">Lactobacillus crispatus</name>
    <dbReference type="NCBI Taxonomy" id="47770"/>
    <lineage>
        <taxon>Bacteria</taxon>
        <taxon>Bacillati</taxon>
        <taxon>Bacillota</taxon>
        <taxon>Bacilli</taxon>
        <taxon>Lactobacillales</taxon>
        <taxon>Lactobacillaceae</taxon>
        <taxon>Lactobacillus</taxon>
    </lineage>
</organism>
<reference evidence="2 3" key="1">
    <citation type="submission" date="2017-06" db="EMBL/GenBank/DDBJ databases">
        <authorList>
            <person name="Swanenburg J."/>
            <person name="Kort R."/>
        </authorList>
    </citation>
    <scope>NUCLEOTIDE SEQUENCE [LARGE SCALE GENOMIC DNA]</scope>
    <source>
        <strain evidence="2 3">RL05</strain>
    </source>
</reference>
<dbReference type="PROSITE" id="PS50088">
    <property type="entry name" value="ANK_REPEAT"/>
    <property type="match status" value="1"/>
</dbReference>
<name>A0A4R6CPX7_9LACO</name>
<dbReference type="Proteomes" id="UP000295195">
    <property type="component" value="Unassembled WGS sequence"/>
</dbReference>
<evidence type="ECO:0000256" key="1">
    <source>
        <dbReference type="PROSITE-ProRule" id="PRU00023"/>
    </source>
</evidence>
<dbReference type="Pfam" id="PF00023">
    <property type="entry name" value="Ank"/>
    <property type="match status" value="1"/>
</dbReference>
<dbReference type="RefSeq" id="WP_133476855.1">
    <property type="nucleotide sequence ID" value="NZ_NKLP01000307.1"/>
</dbReference>
<dbReference type="AlphaFoldDB" id="A0A4R6CPX7"/>
<evidence type="ECO:0000313" key="2">
    <source>
        <dbReference type="EMBL" id="TDN28227.1"/>
    </source>
</evidence>
<proteinExistence type="predicted"/>
<accession>A0A4R6CPX7</accession>
<keyword evidence="1" id="KW-0040">ANK repeat</keyword>
<protein>
    <submittedName>
        <fullName evidence="2">Uncharacterized protein</fullName>
    </submittedName>
</protein>
<dbReference type="Gene3D" id="1.25.40.20">
    <property type="entry name" value="Ankyrin repeat-containing domain"/>
    <property type="match status" value="1"/>
</dbReference>
<sequence length="73" mass="8003">VDVNAKRLMWDLNHTALHMTIESGAIDIARLLLDSGADPNVRDDRVHATALGWADFFGRGDFAELIREKGGVA</sequence>
<dbReference type="InterPro" id="IPR002110">
    <property type="entry name" value="Ankyrin_rpt"/>
</dbReference>